<evidence type="ECO:0000313" key="2">
    <source>
        <dbReference type="Proteomes" id="UP000291778"/>
    </source>
</evidence>
<proteinExistence type="predicted"/>
<sequence>MSLISLVSVIARAGKYKNYIRDEIKYWRYTSYKGGEFPEGFTDEKFSSAIYNGRIFTMKRLHTLMLFLAVLFTGFNVEAASVKQALSCDPNARAEQPGACPTTYELYEGDAAYKAALDKALKPVGLSGMFGKGGYMDGPGGNVTPVTINGTVWLQGDGCKANTCGWDFIVTLYNPKTHEVVGYRYFGLDDPAYLVWFGEIGVHEFAYLVKNYVAAVS</sequence>
<dbReference type="Gene3D" id="3.40.1420.10">
    <property type="entry name" value="Inhibitor of vertebrate lysozyme"/>
    <property type="match status" value="1"/>
</dbReference>
<accession>A0A366YI01</accession>
<evidence type="ECO:0000313" key="1">
    <source>
        <dbReference type="EMBL" id="RYL83802.1"/>
    </source>
</evidence>
<dbReference type="AlphaFoldDB" id="A0A366YI01"/>
<dbReference type="RefSeq" id="WP_001518719.1">
    <property type="nucleotide sequence ID" value="NZ_BFIG01000039.1"/>
</dbReference>
<dbReference type="SUPFAM" id="SSF89872">
    <property type="entry name" value="Inhibitor of vertebrate lysozyme, Ivy"/>
    <property type="match status" value="1"/>
</dbReference>
<gene>
    <name evidence="1" type="ORF">EWK56_06220</name>
</gene>
<name>A0A366YI01_ECOLX</name>
<comment type="caution">
    <text evidence="1">The sequence shown here is derived from an EMBL/GenBank/DDBJ whole genome shotgun (WGS) entry which is preliminary data.</text>
</comment>
<dbReference type="Proteomes" id="UP000291778">
    <property type="component" value="Unassembled WGS sequence"/>
</dbReference>
<dbReference type="EMBL" id="SERV01000004">
    <property type="protein sequence ID" value="RYL83802.1"/>
    <property type="molecule type" value="Genomic_DNA"/>
</dbReference>
<protein>
    <submittedName>
        <fullName evidence="1">Uncharacterized protein</fullName>
    </submittedName>
</protein>
<organism evidence="1 2">
    <name type="scientific">Escherichia coli</name>
    <dbReference type="NCBI Taxonomy" id="562"/>
    <lineage>
        <taxon>Bacteria</taxon>
        <taxon>Pseudomonadati</taxon>
        <taxon>Pseudomonadota</taxon>
        <taxon>Gammaproteobacteria</taxon>
        <taxon>Enterobacterales</taxon>
        <taxon>Enterobacteriaceae</taxon>
        <taxon>Escherichia</taxon>
    </lineage>
</organism>
<reference evidence="1 2" key="1">
    <citation type="submission" date="2019-02" db="EMBL/GenBank/DDBJ databases">
        <authorList>
            <person name="Slukin P."/>
            <person name="Fursova N."/>
            <person name="Ermolenko Z."/>
            <person name="Mayskaya N."/>
            <person name="Kislichkina A."/>
            <person name="Mukhina T."/>
            <person name="Sizova A."/>
            <person name="Bogun A."/>
        </authorList>
    </citation>
    <scope>NUCLEOTIDE SEQUENCE [LARGE SCALE GENOMIC DNA]</scope>
    <source>
        <strain evidence="2">SCPM-O-B-8431(U15)</strain>
    </source>
</reference>
<dbReference type="InterPro" id="IPR036501">
    <property type="entry name" value="Inhibitor_vert_lysozyme_sf"/>
</dbReference>